<dbReference type="FunFam" id="3.40.50.300:FF:000127">
    <property type="entry name" value="Ribose import ATP-binding protein RbsA"/>
    <property type="match status" value="1"/>
</dbReference>
<comment type="caution">
    <text evidence="13">The sequence shown here is derived from an EMBL/GenBank/DDBJ whole genome shotgun (WGS) entry which is preliminary data.</text>
</comment>
<evidence type="ECO:0000256" key="2">
    <source>
        <dbReference type="ARBA" id="ARBA00004533"/>
    </source>
</evidence>
<dbReference type="Proteomes" id="UP000216345">
    <property type="component" value="Unassembled WGS sequence"/>
</dbReference>
<feature type="domain" description="ABC transporter" evidence="12">
    <location>
        <begin position="272"/>
        <end position="513"/>
    </location>
</feature>
<proteinExistence type="inferred from homology"/>
<keyword evidence="8" id="KW-0547">Nucleotide-binding</keyword>
<dbReference type="PANTHER" id="PTHR43790:SF3">
    <property type="entry name" value="D-ALLOSE IMPORT ATP-BINDING PROTEIN ALSA-RELATED"/>
    <property type="match status" value="1"/>
</dbReference>
<evidence type="ECO:0000256" key="6">
    <source>
        <dbReference type="ARBA" id="ARBA00022597"/>
    </source>
</evidence>
<dbReference type="PANTHER" id="PTHR43790">
    <property type="entry name" value="CARBOHYDRATE TRANSPORT ATP-BINDING PROTEIN MG119-RELATED"/>
    <property type="match status" value="1"/>
</dbReference>
<keyword evidence="10" id="KW-1278">Translocase</keyword>
<dbReference type="SMART" id="SM00382">
    <property type="entry name" value="AAA"/>
    <property type="match status" value="2"/>
</dbReference>
<dbReference type="OrthoDB" id="9805029at2"/>
<dbReference type="eggNOG" id="COG1129">
    <property type="taxonomic scope" value="Bacteria"/>
</dbReference>
<dbReference type="InterPro" id="IPR003593">
    <property type="entry name" value="AAA+_ATPase"/>
</dbReference>
<gene>
    <name evidence="13" type="ORF">CEV32_3361</name>
</gene>
<evidence type="ECO:0000256" key="8">
    <source>
        <dbReference type="ARBA" id="ARBA00022741"/>
    </source>
</evidence>
<keyword evidence="7" id="KW-0677">Repeat</keyword>
<accession>A0A256FUD5</accession>
<keyword evidence="4" id="KW-0813">Transport</keyword>
<dbReference type="InterPro" id="IPR050107">
    <property type="entry name" value="ABC_carbohydrate_import_ATPase"/>
</dbReference>
<dbReference type="InterPro" id="IPR027417">
    <property type="entry name" value="P-loop_NTPase"/>
</dbReference>
<dbReference type="CDD" id="cd03216">
    <property type="entry name" value="ABC_Carb_Monos_I"/>
    <property type="match status" value="1"/>
</dbReference>
<name>A0A256FUD5_9HYPH</name>
<dbReference type="RefSeq" id="WP_094573766.1">
    <property type="nucleotide sequence ID" value="NZ_JBHEEL010000017.1"/>
</dbReference>
<sequence length="514" mass="55438">MTATSSAQDISPNLMTDTVLEIRDIAKSFGSVIALKRMNLTVRRGRVHTLLGENGAGKSTLMKILAGVFKPTSGTIILKGAPYAPRNPLDARSHGISIVFQELSLCRNLSVAENIFANNEPSRFGFIRSSELNAEADKLINELGLPVDVHAKVGDLSIAQRQLVEIAKGLSQPADVVILDEPTSSLSDSEAEILFTIIERLKARGTAVIYISHRMEEIMRLSDDITVVRDGEYVTTTEKDKTSIDKLIALMVGREMTDIYPPREAPRPSAIVPPILATKNLSVPGKFHDVSIDVKPGEVLGLFGLVGSGRSDVMKALFGMLQPTGEIILDDKPITLASPTDAIRNGIAFVTENRKEEGLVLPHSVERNINMVALGQLAGPFGMMRSSAERSGAKAEVLRLAIKTASLDTIAGSLSGGNQQKIVLAKWLQMKPRILILDEPTRGVDVGAKFEIYRIIRELAANGAAILMVSSELPEVLGLSDRVAVMHNKHVAAVLDADGLTPETVMSYAAGMQK</sequence>
<keyword evidence="14" id="KW-1185">Reference proteome</keyword>
<evidence type="ECO:0000256" key="10">
    <source>
        <dbReference type="ARBA" id="ARBA00022967"/>
    </source>
</evidence>
<evidence type="ECO:0000259" key="12">
    <source>
        <dbReference type="PROSITE" id="PS50893"/>
    </source>
</evidence>
<comment type="subcellular location">
    <subcellularLocation>
        <location evidence="2">Cell inner membrane</location>
    </subcellularLocation>
    <subcellularLocation>
        <location evidence="1">Cell membrane</location>
        <topology evidence="1">Peripheral membrane protein</topology>
    </subcellularLocation>
</comment>
<evidence type="ECO:0000256" key="4">
    <source>
        <dbReference type="ARBA" id="ARBA00022448"/>
    </source>
</evidence>
<dbReference type="InterPro" id="IPR017871">
    <property type="entry name" value="ABC_transporter-like_CS"/>
</dbReference>
<dbReference type="InterPro" id="IPR003439">
    <property type="entry name" value="ABC_transporter-like_ATP-bd"/>
</dbReference>
<dbReference type="EMBL" id="NNRK01000013">
    <property type="protein sequence ID" value="OYR18360.1"/>
    <property type="molecule type" value="Genomic_DNA"/>
</dbReference>
<comment type="similarity">
    <text evidence="3">Belongs to the ABC transporter superfamily.</text>
</comment>
<evidence type="ECO:0000256" key="7">
    <source>
        <dbReference type="ARBA" id="ARBA00022737"/>
    </source>
</evidence>
<dbReference type="Gene3D" id="3.40.50.300">
    <property type="entry name" value="P-loop containing nucleotide triphosphate hydrolases"/>
    <property type="match status" value="2"/>
</dbReference>
<reference evidence="13 14" key="1">
    <citation type="submission" date="2017-07" db="EMBL/GenBank/DDBJ databases">
        <title>Phylogenetic study on the rhizospheric bacterium Ochrobactrum sp. A44.</title>
        <authorList>
            <person name="Krzyzanowska D.M."/>
            <person name="Ossowicki A."/>
            <person name="Rajewska M."/>
            <person name="Maciag T."/>
            <person name="Kaczynski Z."/>
            <person name="Czerwicka M."/>
            <person name="Jafra S."/>
        </authorList>
    </citation>
    <scope>NUCLEOTIDE SEQUENCE [LARGE SCALE GENOMIC DNA]</scope>
    <source>
        <strain evidence="13 14">PR17</strain>
    </source>
</reference>
<dbReference type="GO" id="GO:0016887">
    <property type="term" value="F:ATP hydrolysis activity"/>
    <property type="evidence" value="ECO:0007669"/>
    <property type="project" value="InterPro"/>
</dbReference>
<keyword evidence="6" id="KW-0762">Sugar transport</keyword>
<dbReference type="GO" id="GO:0005886">
    <property type="term" value="C:plasma membrane"/>
    <property type="evidence" value="ECO:0007669"/>
    <property type="project" value="UniProtKB-SubCell"/>
</dbReference>
<dbReference type="SUPFAM" id="SSF52540">
    <property type="entry name" value="P-loop containing nucleoside triphosphate hydrolases"/>
    <property type="match status" value="2"/>
</dbReference>
<keyword evidence="5" id="KW-1003">Cell membrane</keyword>
<keyword evidence="11" id="KW-0472">Membrane</keyword>
<evidence type="ECO:0000256" key="11">
    <source>
        <dbReference type="ARBA" id="ARBA00023136"/>
    </source>
</evidence>
<dbReference type="GO" id="GO:0005524">
    <property type="term" value="F:ATP binding"/>
    <property type="evidence" value="ECO:0007669"/>
    <property type="project" value="UniProtKB-KW"/>
</dbReference>
<dbReference type="AlphaFoldDB" id="A0A256FUD5"/>
<dbReference type="PROSITE" id="PS00211">
    <property type="entry name" value="ABC_TRANSPORTER_1"/>
    <property type="match status" value="1"/>
</dbReference>
<evidence type="ECO:0000256" key="3">
    <source>
        <dbReference type="ARBA" id="ARBA00005417"/>
    </source>
</evidence>
<evidence type="ECO:0000313" key="14">
    <source>
        <dbReference type="Proteomes" id="UP000216345"/>
    </source>
</evidence>
<evidence type="ECO:0000313" key="13">
    <source>
        <dbReference type="EMBL" id="OYR18360.1"/>
    </source>
</evidence>
<keyword evidence="9" id="KW-0067">ATP-binding</keyword>
<dbReference type="CDD" id="cd03215">
    <property type="entry name" value="ABC_Carb_Monos_II"/>
    <property type="match status" value="1"/>
</dbReference>
<evidence type="ECO:0000256" key="9">
    <source>
        <dbReference type="ARBA" id="ARBA00022840"/>
    </source>
</evidence>
<evidence type="ECO:0000256" key="1">
    <source>
        <dbReference type="ARBA" id="ARBA00004202"/>
    </source>
</evidence>
<evidence type="ECO:0000256" key="5">
    <source>
        <dbReference type="ARBA" id="ARBA00022475"/>
    </source>
</evidence>
<protein>
    <submittedName>
        <fullName evidence="13">ABC transporter family protein</fullName>
    </submittedName>
</protein>
<feature type="domain" description="ABC transporter" evidence="12">
    <location>
        <begin position="20"/>
        <end position="255"/>
    </location>
</feature>
<dbReference type="Pfam" id="PF00005">
    <property type="entry name" value="ABC_tran"/>
    <property type="match status" value="2"/>
</dbReference>
<dbReference type="PROSITE" id="PS50893">
    <property type="entry name" value="ABC_TRANSPORTER_2"/>
    <property type="match status" value="2"/>
</dbReference>
<organism evidence="13 14">
    <name type="scientific">Brucella rhizosphaerae</name>
    <dbReference type="NCBI Taxonomy" id="571254"/>
    <lineage>
        <taxon>Bacteria</taxon>
        <taxon>Pseudomonadati</taxon>
        <taxon>Pseudomonadota</taxon>
        <taxon>Alphaproteobacteria</taxon>
        <taxon>Hyphomicrobiales</taxon>
        <taxon>Brucellaceae</taxon>
        <taxon>Brucella/Ochrobactrum group</taxon>
        <taxon>Brucella</taxon>
    </lineage>
</organism>